<evidence type="ECO:0000313" key="1">
    <source>
        <dbReference type="EMBL" id="MFC5672203.1"/>
    </source>
</evidence>
<comment type="caution">
    <text evidence="1">The sequence shown here is derived from an EMBL/GenBank/DDBJ whole genome shotgun (WGS) entry which is preliminary data.</text>
</comment>
<keyword evidence="2" id="KW-1185">Reference proteome</keyword>
<protein>
    <submittedName>
        <fullName evidence="1">Uncharacterized protein</fullName>
    </submittedName>
</protein>
<organism evidence="1 2">
    <name type="scientific">Streptomyces incanus</name>
    <dbReference type="NCBI Taxonomy" id="887453"/>
    <lineage>
        <taxon>Bacteria</taxon>
        <taxon>Bacillati</taxon>
        <taxon>Actinomycetota</taxon>
        <taxon>Actinomycetes</taxon>
        <taxon>Kitasatosporales</taxon>
        <taxon>Streptomycetaceae</taxon>
        <taxon>Streptomyces</taxon>
    </lineage>
</organism>
<gene>
    <name evidence="1" type="ORF">ACFP2V_19400</name>
</gene>
<dbReference type="RefSeq" id="WP_381213662.1">
    <property type="nucleotide sequence ID" value="NZ_JBHSPC010000052.1"/>
</dbReference>
<sequence>MLHDDARRDAFDFTSHFREDLYMCLTRRGDTLFELVDAMLCENGRLCCSIASGGESVAESFEPA</sequence>
<name>A0ABW0XR74_9ACTN</name>
<evidence type="ECO:0000313" key="2">
    <source>
        <dbReference type="Proteomes" id="UP001596183"/>
    </source>
</evidence>
<dbReference type="EMBL" id="JBHSPC010000052">
    <property type="protein sequence ID" value="MFC5672203.1"/>
    <property type="molecule type" value="Genomic_DNA"/>
</dbReference>
<dbReference type="Proteomes" id="UP001596183">
    <property type="component" value="Unassembled WGS sequence"/>
</dbReference>
<reference evidence="2" key="1">
    <citation type="journal article" date="2019" name="Int. J. Syst. Evol. Microbiol.">
        <title>The Global Catalogue of Microorganisms (GCM) 10K type strain sequencing project: providing services to taxonomists for standard genome sequencing and annotation.</title>
        <authorList>
            <consortium name="The Broad Institute Genomics Platform"/>
            <consortium name="The Broad Institute Genome Sequencing Center for Infectious Disease"/>
            <person name="Wu L."/>
            <person name="Ma J."/>
        </authorList>
    </citation>
    <scope>NUCLEOTIDE SEQUENCE [LARGE SCALE GENOMIC DNA]</scope>
    <source>
        <strain evidence="2">JCM 13852</strain>
    </source>
</reference>
<feature type="non-terminal residue" evidence="1">
    <location>
        <position position="64"/>
    </location>
</feature>
<accession>A0ABW0XR74</accession>
<proteinExistence type="predicted"/>